<evidence type="ECO:0000313" key="3">
    <source>
        <dbReference type="Proteomes" id="UP000682877"/>
    </source>
</evidence>
<organism evidence="2 3">
    <name type="scientific">Arabidopsis arenosa</name>
    <name type="common">Sand rock-cress</name>
    <name type="synonym">Cardaminopsis arenosa</name>
    <dbReference type="NCBI Taxonomy" id="38785"/>
    <lineage>
        <taxon>Eukaryota</taxon>
        <taxon>Viridiplantae</taxon>
        <taxon>Streptophyta</taxon>
        <taxon>Embryophyta</taxon>
        <taxon>Tracheophyta</taxon>
        <taxon>Spermatophyta</taxon>
        <taxon>Magnoliopsida</taxon>
        <taxon>eudicotyledons</taxon>
        <taxon>Gunneridae</taxon>
        <taxon>Pentapetalae</taxon>
        <taxon>rosids</taxon>
        <taxon>malvids</taxon>
        <taxon>Brassicales</taxon>
        <taxon>Brassicaceae</taxon>
        <taxon>Camelineae</taxon>
        <taxon>Arabidopsis</taxon>
    </lineage>
</organism>
<dbReference type="GO" id="GO:0003824">
    <property type="term" value="F:catalytic activity"/>
    <property type="evidence" value="ECO:0007669"/>
    <property type="project" value="InterPro"/>
</dbReference>
<dbReference type="InterPro" id="IPR005135">
    <property type="entry name" value="Endo/exonuclease/phosphatase"/>
</dbReference>
<dbReference type="Pfam" id="PF03372">
    <property type="entry name" value="Exo_endo_phos"/>
    <property type="match status" value="1"/>
</dbReference>
<dbReference type="PANTHER" id="PTHR33710:SF79">
    <property type="entry name" value="OS06G0205337 PROTEIN"/>
    <property type="match status" value="1"/>
</dbReference>
<reference evidence="2" key="1">
    <citation type="submission" date="2021-01" db="EMBL/GenBank/DDBJ databases">
        <authorList>
            <person name="Bezrukov I."/>
        </authorList>
    </citation>
    <scope>NUCLEOTIDE SEQUENCE</scope>
</reference>
<proteinExistence type="predicted"/>
<gene>
    <name evidence="2" type="ORF">AARE701A_LOCUS21261</name>
</gene>
<name>A0A8S2B3Y3_ARAAE</name>
<accession>A0A8S2B3Y3</accession>
<sequence>MQSLMSSIFQDWSVLTNYEYNRRGRIWVVWRNNARLSPFYKSGQLITCSVKLEDREEEFFCSFLYASNFATERKELWNELRDHYDSQIIRNKPWIIFGDFNEILDMEEHSRGEENPHITSGMRDFQAAVNYCALTDLASGPLYTWSNRQEGDLISKKLDRVLVNDCWKQSFPHSYNAFEAGGCSDHLRCRINLNMAAGARVKGKKPFKFINAITDMTEFKPMVEDYWSKTEPIFMSTSSMFRFTKKLKALKPKIRHLAKERMGNLIKQTKEAYETLCEKQETNLKTPSPQAMEEEATAHDRWERLAGIEEKFLKQKSKLHWLKVGDKNNKTFHRAVMARVAQNSIREIQR</sequence>
<dbReference type="InterPro" id="IPR036691">
    <property type="entry name" value="Endo/exonu/phosph_ase_sf"/>
</dbReference>
<evidence type="ECO:0000259" key="1">
    <source>
        <dbReference type="Pfam" id="PF03372"/>
    </source>
</evidence>
<dbReference type="SUPFAM" id="SSF56219">
    <property type="entry name" value="DNase I-like"/>
    <property type="match status" value="1"/>
</dbReference>
<keyword evidence="3" id="KW-1185">Reference proteome</keyword>
<dbReference type="AlphaFoldDB" id="A0A8S2B3Y3"/>
<dbReference type="EMBL" id="LR999458">
    <property type="protein sequence ID" value="CAE6235277.1"/>
    <property type="molecule type" value="Genomic_DNA"/>
</dbReference>
<dbReference type="PANTHER" id="PTHR33710">
    <property type="entry name" value="BNAC02G09200D PROTEIN"/>
    <property type="match status" value="1"/>
</dbReference>
<dbReference type="Proteomes" id="UP000682877">
    <property type="component" value="Chromosome 8"/>
</dbReference>
<dbReference type="Gene3D" id="3.60.10.10">
    <property type="entry name" value="Endonuclease/exonuclease/phosphatase"/>
    <property type="match status" value="1"/>
</dbReference>
<evidence type="ECO:0000313" key="2">
    <source>
        <dbReference type="EMBL" id="CAE6235277.1"/>
    </source>
</evidence>
<protein>
    <recommendedName>
        <fullName evidence="1">Endonuclease/exonuclease/phosphatase domain-containing protein</fullName>
    </recommendedName>
</protein>
<feature type="domain" description="Endonuclease/exonuclease/phosphatase" evidence="1">
    <location>
        <begin position="21"/>
        <end position="186"/>
    </location>
</feature>